<evidence type="ECO:0000313" key="2">
    <source>
        <dbReference type="EMBL" id="ELW51452.1"/>
    </source>
</evidence>
<protein>
    <submittedName>
        <fullName evidence="2">Uncharacterized protein</fullName>
    </submittedName>
</protein>
<sequence length="194" mass="21016">MEPATEPGLGDSALHRYLDGEFWRAPRPAPPARASRATSAPAPLWARPRARWGVRCALEVGLFLTAADDRLPPDTWAAFRRFLGPQGALHLLPTLRVRVNGRGADSRGSPRRASVPSGATGSVGKPRPTTLFDATTTPRSRSRSQSSSDFQVDDLAVTASRTATQRLCPMGAIARVLLGNRHHFGQSEKPCFRV</sequence>
<keyword evidence="3" id="KW-1185">Reference proteome</keyword>
<evidence type="ECO:0000313" key="3">
    <source>
        <dbReference type="Proteomes" id="UP000011518"/>
    </source>
</evidence>
<dbReference type="AlphaFoldDB" id="L9JQL3"/>
<reference evidence="3" key="1">
    <citation type="submission" date="2012-07" db="EMBL/GenBank/DDBJ databases">
        <title>Genome of the Chinese tree shrew, a rising model animal genetically related to primates.</title>
        <authorList>
            <person name="Zhang G."/>
            <person name="Fan Y."/>
            <person name="Yao Y."/>
            <person name="Huang Z."/>
        </authorList>
    </citation>
    <scope>NUCLEOTIDE SEQUENCE [LARGE SCALE GENOMIC DNA]</scope>
</reference>
<accession>L9JQL3</accession>
<dbReference type="Proteomes" id="UP000011518">
    <property type="component" value="Unassembled WGS sequence"/>
</dbReference>
<dbReference type="EMBL" id="KB320971">
    <property type="protein sequence ID" value="ELW51452.1"/>
    <property type="molecule type" value="Genomic_DNA"/>
</dbReference>
<name>L9JQL3_TUPCH</name>
<feature type="region of interest" description="Disordered" evidence="1">
    <location>
        <begin position="101"/>
        <end position="151"/>
    </location>
</feature>
<organism evidence="2 3">
    <name type="scientific">Tupaia chinensis</name>
    <name type="common">Chinese tree shrew</name>
    <name type="synonym">Tupaia belangeri chinensis</name>
    <dbReference type="NCBI Taxonomy" id="246437"/>
    <lineage>
        <taxon>Eukaryota</taxon>
        <taxon>Metazoa</taxon>
        <taxon>Chordata</taxon>
        <taxon>Craniata</taxon>
        <taxon>Vertebrata</taxon>
        <taxon>Euteleostomi</taxon>
        <taxon>Mammalia</taxon>
        <taxon>Eutheria</taxon>
        <taxon>Euarchontoglires</taxon>
        <taxon>Scandentia</taxon>
        <taxon>Tupaiidae</taxon>
        <taxon>Tupaia</taxon>
    </lineage>
</organism>
<proteinExistence type="predicted"/>
<evidence type="ECO:0000256" key="1">
    <source>
        <dbReference type="SAM" id="MobiDB-lite"/>
    </source>
</evidence>
<gene>
    <name evidence="2" type="ORF">TREES_T100021667</name>
</gene>
<reference evidence="3" key="2">
    <citation type="journal article" date="2013" name="Nat. Commun.">
        <title>Genome of the Chinese tree shrew.</title>
        <authorList>
            <person name="Fan Y."/>
            <person name="Huang Z.Y."/>
            <person name="Cao C.C."/>
            <person name="Chen C.S."/>
            <person name="Chen Y.X."/>
            <person name="Fan D.D."/>
            <person name="He J."/>
            <person name="Hou H.L."/>
            <person name="Hu L."/>
            <person name="Hu X.T."/>
            <person name="Jiang X.T."/>
            <person name="Lai R."/>
            <person name="Lang Y.S."/>
            <person name="Liang B."/>
            <person name="Liao S.G."/>
            <person name="Mu D."/>
            <person name="Ma Y.Y."/>
            <person name="Niu Y.Y."/>
            <person name="Sun X.Q."/>
            <person name="Xia J.Q."/>
            <person name="Xiao J."/>
            <person name="Xiong Z.Q."/>
            <person name="Xu L."/>
            <person name="Yang L."/>
            <person name="Zhang Y."/>
            <person name="Zhao W."/>
            <person name="Zhao X.D."/>
            <person name="Zheng Y.T."/>
            <person name="Zhou J.M."/>
            <person name="Zhu Y.B."/>
            <person name="Zhang G.J."/>
            <person name="Wang J."/>
            <person name="Yao Y.G."/>
        </authorList>
    </citation>
    <scope>NUCLEOTIDE SEQUENCE [LARGE SCALE GENOMIC DNA]</scope>
</reference>
<dbReference type="InParanoid" id="L9JQL3"/>